<evidence type="ECO:0000313" key="23">
    <source>
        <dbReference type="EMBL" id="KAJ1700794.1"/>
    </source>
</evidence>
<dbReference type="Gene3D" id="1.10.510.10">
    <property type="entry name" value="Transferase(Phosphotransferase) domain 1"/>
    <property type="match status" value="1"/>
</dbReference>
<dbReference type="Gene3D" id="3.30.200.20">
    <property type="entry name" value="Phosphorylase Kinase, domain 1"/>
    <property type="match status" value="1"/>
</dbReference>
<gene>
    <name evidence="23" type="ORF">LUZ63_000573</name>
</gene>
<keyword evidence="24" id="KW-1185">Reference proteome</keyword>
<evidence type="ECO:0000256" key="5">
    <source>
        <dbReference type="ARBA" id="ARBA00022679"/>
    </source>
</evidence>
<keyword evidence="6 19" id="KW-0812">Transmembrane</keyword>
<dbReference type="PROSITE" id="PS01187">
    <property type="entry name" value="EGF_CA"/>
    <property type="match status" value="1"/>
</dbReference>
<dbReference type="EMBL" id="JAMQYH010000001">
    <property type="protein sequence ID" value="KAJ1700794.1"/>
    <property type="molecule type" value="Genomic_DNA"/>
</dbReference>
<evidence type="ECO:0000256" key="20">
    <source>
        <dbReference type="SAM" id="SignalP"/>
    </source>
</evidence>
<evidence type="ECO:0000256" key="9">
    <source>
        <dbReference type="ARBA" id="ARBA00022741"/>
    </source>
</evidence>
<dbReference type="GO" id="GO:0005886">
    <property type="term" value="C:plasma membrane"/>
    <property type="evidence" value="ECO:0007669"/>
    <property type="project" value="TreeGrafter"/>
</dbReference>
<accession>A0A9Q0CV66</accession>
<evidence type="ECO:0000256" key="17">
    <source>
        <dbReference type="PROSITE-ProRule" id="PRU00076"/>
    </source>
</evidence>
<comment type="caution">
    <text evidence="23">The sequence shown here is derived from an EMBL/GenBank/DDBJ whole genome shotgun (WGS) entry which is preliminary data.</text>
</comment>
<dbReference type="PROSITE" id="PS00108">
    <property type="entry name" value="PROTEIN_KINASE_ST"/>
    <property type="match status" value="1"/>
</dbReference>
<evidence type="ECO:0000259" key="21">
    <source>
        <dbReference type="PROSITE" id="PS50011"/>
    </source>
</evidence>
<dbReference type="Proteomes" id="UP001151287">
    <property type="component" value="Unassembled WGS sequence"/>
</dbReference>
<feature type="domain" description="Protein kinase" evidence="21">
    <location>
        <begin position="437"/>
        <end position="721"/>
    </location>
</feature>
<evidence type="ECO:0000256" key="8">
    <source>
        <dbReference type="ARBA" id="ARBA00022737"/>
    </source>
</evidence>
<dbReference type="FunFam" id="1.10.510.10:FF:000084">
    <property type="entry name" value="Wall-associated receptor kinase 2"/>
    <property type="match status" value="1"/>
</dbReference>
<dbReference type="InterPro" id="IPR001881">
    <property type="entry name" value="EGF-like_Ca-bd_dom"/>
</dbReference>
<dbReference type="SUPFAM" id="SSF57196">
    <property type="entry name" value="EGF/Laminin"/>
    <property type="match status" value="1"/>
</dbReference>
<dbReference type="PROSITE" id="PS00107">
    <property type="entry name" value="PROTEIN_KINASE_ATP"/>
    <property type="match status" value="1"/>
</dbReference>
<dbReference type="Pfam" id="PF13947">
    <property type="entry name" value="GUB_WAK_bind"/>
    <property type="match status" value="1"/>
</dbReference>
<dbReference type="Gene3D" id="2.10.25.10">
    <property type="entry name" value="Laminin"/>
    <property type="match status" value="1"/>
</dbReference>
<dbReference type="InterPro" id="IPR025287">
    <property type="entry name" value="WAK_GUB"/>
</dbReference>
<feature type="chain" id="PRO_5040455864" evidence="20">
    <location>
        <begin position="39"/>
        <end position="761"/>
    </location>
</feature>
<dbReference type="CDD" id="cd00054">
    <property type="entry name" value="EGF_CA"/>
    <property type="match status" value="1"/>
</dbReference>
<comment type="caution">
    <text evidence="17">Lacks conserved residue(s) required for the propagation of feature annotation.</text>
</comment>
<proteinExistence type="predicted"/>
<dbReference type="InterPro" id="IPR017441">
    <property type="entry name" value="Protein_kinase_ATP_BS"/>
</dbReference>
<dbReference type="GO" id="GO:0005509">
    <property type="term" value="F:calcium ion binding"/>
    <property type="evidence" value="ECO:0007669"/>
    <property type="project" value="InterPro"/>
</dbReference>
<evidence type="ECO:0000256" key="13">
    <source>
        <dbReference type="ARBA" id="ARBA00023136"/>
    </source>
</evidence>
<dbReference type="InterPro" id="IPR018097">
    <property type="entry name" value="EGF_Ca-bd_CS"/>
</dbReference>
<dbReference type="InterPro" id="IPR045274">
    <property type="entry name" value="WAK-like"/>
</dbReference>
<feature type="signal peptide" evidence="20">
    <location>
        <begin position="1"/>
        <end position="38"/>
    </location>
</feature>
<dbReference type="GO" id="GO:0030247">
    <property type="term" value="F:polysaccharide binding"/>
    <property type="evidence" value="ECO:0007669"/>
    <property type="project" value="InterPro"/>
</dbReference>
<evidence type="ECO:0000256" key="7">
    <source>
        <dbReference type="ARBA" id="ARBA00022729"/>
    </source>
</evidence>
<keyword evidence="15" id="KW-0325">Glycoprotein</keyword>
<keyword evidence="2" id="KW-0723">Serine/threonine-protein kinase</keyword>
<dbReference type="SMART" id="SM00179">
    <property type="entry name" value="EGF_CA"/>
    <property type="match status" value="1"/>
</dbReference>
<dbReference type="CDD" id="cd14066">
    <property type="entry name" value="STKc_IRAK"/>
    <property type="match status" value="1"/>
</dbReference>
<organism evidence="23 24">
    <name type="scientific">Rhynchospora breviuscula</name>
    <dbReference type="NCBI Taxonomy" id="2022672"/>
    <lineage>
        <taxon>Eukaryota</taxon>
        <taxon>Viridiplantae</taxon>
        <taxon>Streptophyta</taxon>
        <taxon>Embryophyta</taxon>
        <taxon>Tracheophyta</taxon>
        <taxon>Spermatophyta</taxon>
        <taxon>Magnoliopsida</taxon>
        <taxon>Liliopsida</taxon>
        <taxon>Poales</taxon>
        <taxon>Cyperaceae</taxon>
        <taxon>Cyperoideae</taxon>
        <taxon>Rhynchosporeae</taxon>
        <taxon>Rhynchospora</taxon>
    </lineage>
</organism>
<dbReference type="InterPro" id="IPR000152">
    <property type="entry name" value="EGF-type_Asp/Asn_hydroxyl_site"/>
</dbReference>
<keyword evidence="8" id="KW-0677">Repeat</keyword>
<evidence type="ECO:0000256" key="12">
    <source>
        <dbReference type="ARBA" id="ARBA00022989"/>
    </source>
</evidence>
<evidence type="ECO:0000313" key="24">
    <source>
        <dbReference type="Proteomes" id="UP001151287"/>
    </source>
</evidence>
<evidence type="ECO:0000256" key="6">
    <source>
        <dbReference type="ARBA" id="ARBA00022692"/>
    </source>
</evidence>
<dbReference type="PANTHER" id="PTHR27005">
    <property type="entry name" value="WALL-ASSOCIATED RECEPTOR KINASE-LIKE 21"/>
    <property type="match status" value="1"/>
</dbReference>
<evidence type="ECO:0000256" key="10">
    <source>
        <dbReference type="ARBA" id="ARBA00022777"/>
    </source>
</evidence>
<keyword evidence="12 19" id="KW-1133">Transmembrane helix</keyword>
<dbReference type="InterPro" id="IPR000742">
    <property type="entry name" value="EGF"/>
</dbReference>
<sequence length="761" mass="84022">MQEIKNASFHAYTSTAVALARLLLFLLLVVVSPSKTIAAESAKNIPLSKCPDSCGGVPIPYPFGIGPNCFRSGFEVTCNATNNGTSVPYLGETIVINVSLSLGQTRVNMPVSNQCYNSTTKSIDYFQWGNNLNDTPYRFNPEKNKFIVIGCGALGYLNFTNNHNYNFLGGCISGCDSSESLADGSCSGIGCCQTSIPKGTYTIEFSFHQNFSDFKAGPCNYAMLTEEDGFNFNTKYITTDMLSGQYKPAVFDWAIANTTCATAQTNSSSFACISENSVCVDSSSGLGYICNCSMGYQGNPYLQGGCKDIDECANHNPCSNGGKCHNLPGSYRCSCPFGWRNGQNNLRECERNWALIIGISIAIGAFGISAAVLPLLLAFLSLKRRLDIRRNKKLRRKFFEQNYDLLHQRLISSTTEDTTGRMKIFSIGDLEKATNKFDQARILGCGGHGTVYKGILSDLRVVAIKRSNIIIQSEIDQFINEIVILSQVNHRNVVKLLGCCLETEVPLLVYEFVSNGTLSDHLHVQGRNSLPWKDRIRIALETARAISYLHSAASMSVFHRDLKCTNILLDDCLTAKLSDFGASKSVKIDQTGLTTAIQGTYGYLDPEYYYTGRLTEKSDVYSFGVILAELLTRKKAFSSSTPSESGNLIAQFLTVVAENRLLHIIDSQILEEGPVEQLEEVAILTERCLRLKGEERPGMKEVEVRLELIWDSKKGSAHPPMPTSQYLVEQMSIPRITMVGDDRSRQYSLEEEMLLSAKFGR</sequence>
<dbReference type="PROSITE" id="PS50011">
    <property type="entry name" value="PROTEIN_KINASE_DOM"/>
    <property type="match status" value="1"/>
</dbReference>
<dbReference type="PROSITE" id="PS00010">
    <property type="entry name" value="ASX_HYDROXYL"/>
    <property type="match status" value="1"/>
</dbReference>
<dbReference type="PROSITE" id="PS50026">
    <property type="entry name" value="EGF_3"/>
    <property type="match status" value="1"/>
</dbReference>
<evidence type="ECO:0000256" key="16">
    <source>
        <dbReference type="ARBA" id="ARBA00058961"/>
    </source>
</evidence>
<evidence type="ECO:0000256" key="15">
    <source>
        <dbReference type="ARBA" id="ARBA00023180"/>
    </source>
</evidence>
<keyword evidence="10" id="KW-0418">Kinase</keyword>
<evidence type="ECO:0000256" key="1">
    <source>
        <dbReference type="ARBA" id="ARBA00004479"/>
    </source>
</evidence>
<keyword evidence="4" id="KW-0597">Phosphoprotein</keyword>
<dbReference type="InterPro" id="IPR049883">
    <property type="entry name" value="NOTCH1_EGF-like"/>
</dbReference>
<evidence type="ECO:0000256" key="11">
    <source>
        <dbReference type="ARBA" id="ARBA00022840"/>
    </source>
</evidence>
<evidence type="ECO:0000256" key="14">
    <source>
        <dbReference type="ARBA" id="ARBA00023157"/>
    </source>
</evidence>
<evidence type="ECO:0000256" key="4">
    <source>
        <dbReference type="ARBA" id="ARBA00022553"/>
    </source>
</evidence>
<dbReference type="AlphaFoldDB" id="A0A9Q0CV66"/>
<feature type="binding site" evidence="18">
    <location>
        <position position="465"/>
    </location>
    <ligand>
        <name>ATP</name>
        <dbReference type="ChEBI" id="CHEBI:30616"/>
    </ligand>
</feature>
<comment type="subcellular location">
    <subcellularLocation>
        <location evidence="1">Membrane</location>
        <topology evidence="1">Single-pass type I membrane protein</topology>
    </subcellularLocation>
</comment>
<protein>
    <submittedName>
        <fullName evidence="23">Uncharacterized protein</fullName>
    </submittedName>
</protein>
<dbReference type="FunFam" id="2.10.25.10:FF:000038">
    <property type="entry name" value="Fibrillin 2"/>
    <property type="match status" value="1"/>
</dbReference>
<dbReference type="InterPro" id="IPR000719">
    <property type="entry name" value="Prot_kinase_dom"/>
</dbReference>
<keyword evidence="13 19" id="KW-0472">Membrane</keyword>
<dbReference type="SMART" id="SM00181">
    <property type="entry name" value="EGF"/>
    <property type="match status" value="2"/>
</dbReference>
<keyword evidence="9 18" id="KW-0547">Nucleotide-binding</keyword>
<dbReference type="FunFam" id="3.30.200.20:FF:000043">
    <property type="entry name" value="Wall-associated receptor kinase 2"/>
    <property type="match status" value="1"/>
</dbReference>
<keyword evidence="7 20" id="KW-0732">Signal</keyword>
<dbReference type="Pfam" id="PF07645">
    <property type="entry name" value="EGF_CA"/>
    <property type="match status" value="1"/>
</dbReference>
<reference evidence="23" key="1">
    <citation type="journal article" date="2022" name="Cell">
        <title>Repeat-based holocentromeres influence genome architecture and karyotype evolution.</title>
        <authorList>
            <person name="Hofstatter P.G."/>
            <person name="Thangavel G."/>
            <person name="Lux T."/>
            <person name="Neumann P."/>
            <person name="Vondrak T."/>
            <person name="Novak P."/>
            <person name="Zhang M."/>
            <person name="Costa L."/>
            <person name="Castellani M."/>
            <person name="Scott A."/>
            <person name="Toegelov H."/>
            <person name="Fuchs J."/>
            <person name="Mata-Sucre Y."/>
            <person name="Dias Y."/>
            <person name="Vanzela A.L.L."/>
            <person name="Huettel B."/>
            <person name="Almeida C.C.S."/>
            <person name="Simkova H."/>
            <person name="Souza G."/>
            <person name="Pedrosa-Harand A."/>
            <person name="Macas J."/>
            <person name="Mayer K.F.X."/>
            <person name="Houben A."/>
            <person name="Marques A."/>
        </authorList>
    </citation>
    <scope>NUCLEOTIDE SEQUENCE</scope>
    <source>
        <strain evidence="23">RhyBre1mFocal</strain>
    </source>
</reference>
<keyword evidence="5" id="KW-0808">Transferase</keyword>
<keyword evidence="14" id="KW-1015">Disulfide bond</keyword>
<dbReference type="Pfam" id="PF00069">
    <property type="entry name" value="Pkinase"/>
    <property type="match status" value="1"/>
</dbReference>
<evidence type="ECO:0000259" key="22">
    <source>
        <dbReference type="PROSITE" id="PS50026"/>
    </source>
</evidence>
<name>A0A9Q0CV66_9POAL</name>
<feature type="transmembrane region" description="Helical" evidence="19">
    <location>
        <begin position="353"/>
        <end position="382"/>
    </location>
</feature>
<keyword evidence="3 17" id="KW-0245">EGF-like domain</keyword>
<dbReference type="PANTHER" id="PTHR27005:SF436">
    <property type="entry name" value="WALL-ASSOCIATED RECEPTOR KINASE-LIKE PROTEIN 9"/>
    <property type="match status" value="1"/>
</dbReference>
<evidence type="ECO:0000256" key="19">
    <source>
        <dbReference type="SAM" id="Phobius"/>
    </source>
</evidence>
<dbReference type="SMART" id="SM00220">
    <property type="entry name" value="S_TKc"/>
    <property type="match status" value="1"/>
</dbReference>
<evidence type="ECO:0000256" key="3">
    <source>
        <dbReference type="ARBA" id="ARBA00022536"/>
    </source>
</evidence>
<comment type="function">
    <text evidence="16">Serine/threonine-protein kinase that may function as a signaling receptor of extracellular matrix component. Binding to pectin may have significance in the control of cell expansion, morphogenesis and development.</text>
</comment>
<dbReference type="OrthoDB" id="4062651at2759"/>
<feature type="domain" description="EGF-like" evidence="22">
    <location>
        <begin position="308"/>
        <end position="350"/>
    </location>
</feature>
<dbReference type="InterPro" id="IPR008271">
    <property type="entry name" value="Ser/Thr_kinase_AS"/>
</dbReference>
<evidence type="ECO:0000256" key="18">
    <source>
        <dbReference type="PROSITE-ProRule" id="PRU10141"/>
    </source>
</evidence>
<dbReference type="GO" id="GO:0005524">
    <property type="term" value="F:ATP binding"/>
    <property type="evidence" value="ECO:0007669"/>
    <property type="project" value="UniProtKB-UniRule"/>
</dbReference>
<dbReference type="InterPro" id="IPR011009">
    <property type="entry name" value="Kinase-like_dom_sf"/>
</dbReference>
<keyword evidence="11 18" id="KW-0067">ATP-binding</keyword>
<dbReference type="GO" id="GO:0007166">
    <property type="term" value="P:cell surface receptor signaling pathway"/>
    <property type="evidence" value="ECO:0007669"/>
    <property type="project" value="InterPro"/>
</dbReference>
<dbReference type="FunFam" id="2.10.25.10:FF:000628">
    <property type="entry name" value="Wall-associated receptor kinase 2"/>
    <property type="match status" value="1"/>
</dbReference>
<evidence type="ECO:0000256" key="2">
    <source>
        <dbReference type="ARBA" id="ARBA00022527"/>
    </source>
</evidence>
<dbReference type="SUPFAM" id="SSF56112">
    <property type="entry name" value="Protein kinase-like (PK-like)"/>
    <property type="match status" value="1"/>
</dbReference>
<dbReference type="GO" id="GO:0004674">
    <property type="term" value="F:protein serine/threonine kinase activity"/>
    <property type="evidence" value="ECO:0007669"/>
    <property type="project" value="UniProtKB-KW"/>
</dbReference>